<feature type="domain" description="tRNA nucleotidyltransferase/poly(A) polymerase RNA and SrmB- binding" evidence="12">
    <location>
        <begin position="213"/>
        <end position="274"/>
    </location>
</feature>
<dbReference type="SUPFAM" id="SSF81301">
    <property type="entry name" value="Nucleotidyltransferase"/>
    <property type="match status" value="1"/>
</dbReference>
<name>A0A974NFQ0_9GAMM</name>
<proteinExistence type="inferred from homology"/>
<feature type="active site" evidence="7">
    <location>
        <position position="155"/>
    </location>
</feature>
<dbReference type="HAMAP" id="MF_00957">
    <property type="entry name" value="PolyA_pol"/>
    <property type="match status" value="1"/>
</dbReference>
<evidence type="ECO:0000256" key="8">
    <source>
        <dbReference type="RuleBase" id="RU003953"/>
    </source>
</evidence>
<dbReference type="RefSeq" id="WP_201093134.1">
    <property type="nucleotide sequence ID" value="NZ_CP067393.1"/>
</dbReference>
<dbReference type="InterPro" id="IPR043519">
    <property type="entry name" value="NT_sf"/>
</dbReference>
<gene>
    <name evidence="7 13" type="primary">pcnB</name>
    <name evidence="13" type="ORF">JHT90_01270</name>
</gene>
<evidence type="ECO:0000256" key="6">
    <source>
        <dbReference type="ARBA" id="ARBA00023163"/>
    </source>
</evidence>
<feature type="domain" description="Poly A polymerase head" evidence="10">
    <location>
        <begin position="56"/>
        <end position="186"/>
    </location>
</feature>
<keyword evidence="1 7" id="KW-0507">mRNA processing</keyword>
<feature type="compositionally biased region" description="Basic and acidic residues" evidence="9">
    <location>
        <begin position="446"/>
        <end position="456"/>
    </location>
</feature>
<feature type="active site" evidence="7">
    <location>
        <position position="74"/>
    </location>
</feature>
<dbReference type="GO" id="GO:0006397">
    <property type="term" value="P:mRNA processing"/>
    <property type="evidence" value="ECO:0007669"/>
    <property type="project" value="UniProtKB-KW"/>
</dbReference>
<keyword evidence="5 7" id="KW-0694">RNA-binding</keyword>
<dbReference type="AlphaFoldDB" id="A0A974NFQ0"/>
<feature type="region of interest" description="Disordered" evidence="9">
    <location>
        <begin position="426"/>
        <end position="456"/>
    </location>
</feature>
<organism evidence="13 14">
    <name type="scientific">Entomomonas asaccharolytica</name>
    <dbReference type="NCBI Taxonomy" id="2785331"/>
    <lineage>
        <taxon>Bacteria</taxon>
        <taxon>Pseudomonadati</taxon>
        <taxon>Pseudomonadota</taxon>
        <taxon>Gammaproteobacteria</taxon>
        <taxon>Pseudomonadales</taxon>
        <taxon>Pseudomonadaceae</taxon>
        <taxon>Entomomonas</taxon>
    </lineage>
</organism>
<evidence type="ECO:0000313" key="13">
    <source>
        <dbReference type="EMBL" id="QQP85916.1"/>
    </source>
</evidence>
<dbReference type="Pfam" id="PF01743">
    <property type="entry name" value="PolyA_pol"/>
    <property type="match status" value="1"/>
</dbReference>
<dbReference type="SUPFAM" id="SSF81891">
    <property type="entry name" value="Poly A polymerase C-terminal region-like"/>
    <property type="match status" value="1"/>
</dbReference>
<evidence type="ECO:0000256" key="5">
    <source>
        <dbReference type="ARBA" id="ARBA00022884"/>
    </source>
</evidence>
<keyword evidence="3 7" id="KW-0547">Nucleotide-binding</keyword>
<feature type="domain" description="Polymerase A arginine-rich C-terminal" evidence="11">
    <location>
        <begin position="335"/>
        <end position="441"/>
    </location>
</feature>
<evidence type="ECO:0000256" key="2">
    <source>
        <dbReference type="ARBA" id="ARBA00022679"/>
    </source>
</evidence>
<dbReference type="GO" id="GO:0003723">
    <property type="term" value="F:RNA binding"/>
    <property type="evidence" value="ECO:0007669"/>
    <property type="project" value="UniProtKB-UniRule"/>
</dbReference>
<dbReference type="InterPro" id="IPR032828">
    <property type="entry name" value="PolyA_RNA-bd"/>
</dbReference>
<dbReference type="GO" id="GO:0005524">
    <property type="term" value="F:ATP binding"/>
    <property type="evidence" value="ECO:0007669"/>
    <property type="project" value="UniProtKB-UniRule"/>
</dbReference>
<dbReference type="NCBIfam" id="TIGR01942">
    <property type="entry name" value="pcnB"/>
    <property type="match status" value="1"/>
</dbReference>
<dbReference type="GO" id="GO:1990817">
    <property type="term" value="F:poly(A) RNA polymerase activity"/>
    <property type="evidence" value="ECO:0007669"/>
    <property type="project" value="UniProtKB-UniRule"/>
</dbReference>
<evidence type="ECO:0000259" key="12">
    <source>
        <dbReference type="Pfam" id="PF12627"/>
    </source>
</evidence>
<keyword evidence="13" id="KW-0548">Nucleotidyltransferase</keyword>
<evidence type="ECO:0000256" key="1">
    <source>
        <dbReference type="ARBA" id="ARBA00022664"/>
    </source>
</evidence>
<feature type="active site" evidence="7">
    <location>
        <position position="76"/>
    </location>
</feature>
<dbReference type="Proteomes" id="UP000595278">
    <property type="component" value="Chromosome"/>
</dbReference>
<dbReference type="EC" id="2.7.7.19" evidence="7"/>
<dbReference type="Pfam" id="PF12626">
    <property type="entry name" value="PolyA_pol_arg_C"/>
    <property type="match status" value="1"/>
</dbReference>
<dbReference type="Gene3D" id="3.30.460.10">
    <property type="entry name" value="Beta Polymerase, domain 2"/>
    <property type="match status" value="1"/>
</dbReference>
<dbReference type="KEGG" id="eaz:JHT90_01270"/>
<keyword evidence="14" id="KW-1185">Reference proteome</keyword>
<sequence length="456" mass="52834">MLKKIFKSVDSLFKRSDKPSESVQPLPQKKYILEQEHISKNALETIKKLHKEGYEAYLVGGCIRDLLLSLRPKDFDVATNATPEQVKRIFRNSRVIGRRFKLVHVFWGRETIEVATFRGPHSKDDIATDASQHSNGRILRDNVYGSMEQDAARRDFTINAFYYDIVKKRVVDHVNGLEDINNKVIRLIGNPQKRYQEDPVRMLRAIRFVAKLDFSIAPETEQPLNQLAYLLADIPAARLFDEVLKLFLSGNAVKIFTLLCQYNLFRYLFPLTAEVLAKSPQAEKFIQQALINTDARLNSGKTVNPAFLYASLLWPVLLERLGKPISEKLPNLLDLHDLANDIIVEQSKYTTIPKRFGIPMREIWEAQIRLTRRQGKKADALLLHPRFRAGYDFLLLRESIGEDTEGLGKWWTAYQQADDQQRRTMIRQVNGDKKPNRRKRHYYKPKTKDKAEGKID</sequence>
<dbReference type="PANTHER" id="PTHR43051">
    <property type="entry name" value="POLYNUCLEOTIDE ADENYLYLTRANSFERASE FAMILY PROTEIN"/>
    <property type="match status" value="1"/>
</dbReference>
<dbReference type="EMBL" id="CP067393">
    <property type="protein sequence ID" value="QQP85916.1"/>
    <property type="molecule type" value="Genomic_DNA"/>
</dbReference>
<dbReference type="Gene3D" id="1.10.3090.10">
    <property type="entry name" value="cca-adding enzyme, domain 2"/>
    <property type="match status" value="1"/>
</dbReference>
<dbReference type="InterPro" id="IPR052191">
    <property type="entry name" value="tRNA_ntf/polyA_polymerase_I"/>
</dbReference>
<dbReference type="Pfam" id="PF12627">
    <property type="entry name" value="PolyA_pol_RNAbd"/>
    <property type="match status" value="1"/>
</dbReference>
<comment type="function">
    <text evidence="7">Adds poly(A) tail to the 3' end of many RNAs, which usually targets these RNAs for decay. Plays a significant role in the global control of gene expression, through influencing the rate of transcript degradation, and in the general RNA quality control.</text>
</comment>
<evidence type="ECO:0000256" key="3">
    <source>
        <dbReference type="ARBA" id="ARBA00022741"/>
    </source>
</evidence>
<evidence type="ECO:0000256" key="9">
    <source>
        <dbReference type="SAM" id="MobiDB-lite"/>
    </source>
</evidence>
<dbReference type="InterPro" id="IPR025866">
    <property type="entry name" value="PolyA_pol_arg_C_dom"/>
</dbReference>
<reference evidence="13 14" key="1">
    <citation type="submission" date="2021-01" db="EMBL/GenBank/DDBJ databases">
        <title>Entomomonas sp. F2A isolated from a house cricket (Acheta domesticus).</title>
        <authorList>
            <person name="Spergser J."/>
            <person name="Busse H.-J."/>
        </authorList>
    </citation>
    <scope>NUCLEOTIDE SEQUENCE [LARGE SCALE GENOMIC DNA]</scope>
    <source>
        <strain evidence="13 14">F2A</strain>
    </source>
</reference>
<feature type="compositionally biased region" description="Basic residues" evidence="9">
    <location>
        <begin position="435"/>
        <end position="445"/>
    </location>
</feature>
<keyword evidence="4 7" id="KW-0067">ATP-binding</keyword>
<dbReference type="InterPro" id="IPR002646">
    <property type="entry name" value="PolA_pol_head_dom"/>
</dbReference>
<dbReference type="GO" id="GO:0043633">
    <property type="term" value="P:polyadenylation-dependent RNA catabolic process"/>
    <property type="evidence" value="ECO:0007669"/>
    <property type="project" value="InterPro"/>
</dbReference>
<evidence type="ECO:0000313" key="14">
    <source>
        <dbReference type="Proteomes" id="UP000595278"/>
    </source>
</evidence>
<evidence type="ECO:0000259" key="10">
    <source>
        <dbReference type="Pfam" id="PF01743"/>
    </source>
</evidence>
<evidence type="ECO:0000256" key="4">
    <source>
        <dbReference type="ARBA" id="ARBA00022840"/>
    </source>
</evidence>
<keyword evidence="2 7" id="KW-0808">Transferase</keyword>
<keyword evidence="6 7" id="KW-0804">Transcription</keyword>
<comment type="catalytic activity">
    <reaction evidence="7">
        <text>RNA(n) + ATP = RNA(n)-3'-adenine ribonucleotide + diphosphate</text>
        <dbReference type="Rhea" id="RHEA:11332"/>
        <dbReference type="Rhea" id="RHEA-COMP:14527"/>
        <dbReference type="Rhea" id="RHEA-COMP:17347"/>
        <dbReference type="ChEBI" id="CHEBI:30616"/>
        <dbReference type="ChEBI" id="CHEBI:33019"/>
        <dbReference type="ChEBI" id="CHEBI:140395"/>
        <dbReference type="ChEBI" id="CHEBI:173115"/>
        <dbReference type="EC" id="2.7.7.19"/>
    </reaction>
</comment>
<dbReference type="CDD" id="cd05398">
    <property type="entry name" value="NT_ClassII-CCAase"/>
    <property type="match status" value="1"/>
</dbReference>
<evidence type="ECO:0000256" key="7">
    <source>
        <dbReference type="HAMAP-Rule" id="MF_00957"/>
    </source>
</evidence>
<comment type="similarity">
    <text evidence="7 8">Belongs to the tRNA nucleotidyltransferase/poly(A) polymerase family.</text>
</comment>
<accession>A0A974NFQ0</accession>
<evidence type="ECO:0000259" key="11">
    <source>
        <dbReference type="Pfam" id="PF12626"/>
    </source>
</evidence>
<protein>
    <recommendedName>
        <fullName evidence="7">Poly(A) polymerase I</fullName>
        <shortName evidence="7">PAP I</shortName>
        <ecNumber evidence="7">2.7.7.19</ecNumber>
    </recommendedName>
</protein>
<dbReference type="InterPro" id="IPR010206">
    <property type="entry name" value="PolA_pol_I"/>
</dbReference>
<dbReference type="PANTHER" id="PTHR43051:SF1">
    <property type="entry name" value="POLYNUCLEOTIDE ADENYLYLTRANSFERASE FAMILY PROTEIN"/>
    <property type="match status" value="1"/>
</dbReference>